<comment type="similarity">
    <text evidence="1">Belongs to the bacterial solute-binding protein 5 family.</text>
</comment>
<dbReference type="CDD" id="cd08513">
    <property type="entry name" value="PBP2_thermophilic_Hb8_like"/>
    <property type="match status" value="1"/>
</dbReference>
<dbReference type="Pfam" id="PF00496">
    <property type="entry name" value="SBP_bac_5"/>
    <property type="match status" value="1"/>
</dbReference>
<dbReference type="GO" id="GO:0042597">
    <property type="term" value="C:periplasmic space"/>
    <property type="evidence" value="ECO:0007669"/>
    <property type="project" value="UniProtKB-ARBA"/>
</dbReference>
<gene>
    <name evidence="5" type="ORF">IQ241_13225</name>
</gene>
<dbReference type="GO" id="GO:0015833">
    <property type="term" value="P:peptide transport"/>
    <property type="evidence" value="ECO:0007669"/>
    <property type="project" value="TreeGrafter"/>
</dbReference>
<evidence type="ECO:0000313" key="6">
    <source>
        <dbReference type="Proteomes" id="UP000636505"/>
    </source>
</evidence>
<dbReference type="EMBL" id="JADEXG010000028">
    <property type="protein sequence ID" value="MBE9078242.1"/>
    <property type="molecule type" value="Genomic_DNA"/>
</dbReference>
<keyword evidence="6" id="KW-1185">Reference proteome</keyword>
<dbReference type="GO" id="GO:0043190">
    <property type="term" value="C:ATP-binding cassette (ABC) transporter complex"/>
    <property type="evidence" value="ECO:0007669"/>
    <property type="project" value="InterPro"/>
</dbReference>
<name>A0A8J7A7B9_9CYAN</name>
<dbReference type="Proteomes" id="UP000636505">
    <property type="component" value="Unassembled WGS sequence"/>
</dbReference>
<evidence type="ECO:0000256" key="3">
    <source>
        <dbReference type="ARBA" id="ARBA00022729"/>
    </source>
</evidence>
<dbReference type="FunFam" id="3.10.105.10:FF:000006">
    <property type="entry name" value="Peptide ABC transporter substrate-binding protein"/>
    <property type="match status" value="1"/>
</dbReference>
<dbReference type="InterPro" id="IPR000914">
    <property type="entry name" value="SBP_5_dom"/>
</dbReference>
<comment type="caution">
    <text evidence="5">The sequence shown here is derived from an EMBL/GenBank/DDBJ whole genome shotgun (WGS) entry which is preliminary data.</text>
</comment>
<dbReference type="PIRSF" id="PIRSF002741">
    <property type="entry name" value="MppA"/>
    <property type="match status" value="1"/>
</dbReference>
<keyword evidence="2" id="KW-0813">Transport</keyword>
<evidence type="ECO:0000256" key="1">
    <source>
        <dbReference type="ARBA" id="ARBA00005695"/>
    </source>
</evidence>
<sequence length="584" mass="64242">MDFMGQFRRRWWGRFFSLFWVALLSVGLFAACNQNSSPSSDADTPASEAAGGSLRLLYWQAPTVLNPHLSTGIKDIEASRLVLEPLAEYNADEELTPTLAAEIPSRENGGLGEDGTTVTWTLKDDVLWSDGEPFTAEDVAFTYDFLSNPETGATSTEFYGDIASVEAVDDQTVKITFSQPTPAWSQPFVGTSGMILPQHVFQDYVGAQARSAPANTQPVGTGAYQVVEFKPGDTIIYEPNPNFRGEPSAFERLELKGGGDAVSAARAVLQTGDADFAWNVQAEPAIIQGLEAGGQGEMRYVFKPLMERIFFNFSDPNQEVNGQRSSAETEHPFLSEKAVRQAISLAIDRQTITEQLYGEAGEVATNFIVAPDKYVSPNTDYEFDLEQAAALLDEAGWVDSNGNGVRDKDGVEMNILFTTSVNPVRQKTQEIIKQNLESIGLAVELKSVDASVYFGDPANPDSASRFNADLQLFAFDSETPEPDSYMQLYACDQISQKENQWGKENVSRYCNPKYEALLTQLGETLDPEARQALLIKMNDLLIEDVALIPLVHRSDPLAVSQTLSNLDFTPWSASTWKLNTWGSQ</sequence>
<protein>
    <submittedName>
        <fullName evidence="5">Peptide ABC transporter substrate-binding protein</fullName>
    </submittedName>
</protein>
<dbReference type="InterPro" id="IPR039424">
    <property type="entry name" value="SBP_5"/>
</dbReference>
<evidence type="ECO:0000313" key="5">
    <source>
        <dbReference type="EMBL" id="MBE9078242.1"/>
    </source>
</evidence>
<dbReference type="SUPFAM" id="SSF53850">
    <property type="entry name" value="Periplasmic binding protein-like II"/>
    <property type="match status" value="1"/>
</dbReference>
<feature type="domain" description="Solute-binding protein family 5" evidence="4">
    <location>
        <begin position="112"/>
        <end position="491"/>
    </location>
</feature>
<dbReference type="PANTHER" id="PTHR30290">
    <property type="entry name" value="PERIPLASMIC BINDING COMPONENT OF ABC TRANSPORTER"/>
    <property type="match status" value="1"/>
</dbReference>
<evidence type="ECO:0000259" key="4">
    <source>
        <dbReference type="Pfam" id="PF00496"/>
    </source>
</evidence>
<dbReference type="Gene3D" id="3.40.190.10">
    <property type="entry name" value="Periplasmic binding protein-like II"/>
    <property type="match status" value="1"/>
</dbReference>
<dbReference type="PANTHER" id="PTHR30290:SF65">
    <property type="entry name" value="MONOACYL PHOSPHATIDYLINOSITOL TETRAMANNOSIDE-BINDING PROTEIN LPQW-RELATED"/>
    <property type="match status" value="1"/>
</dbReference>
<dbReference type="InterPro" id="IPR030678">
    <property type="entry name" value="Peptide/Ni-bd"/>
</dbReference>
<dbReference type="GO" id="GO:1904680">
    <property type="term" value="F:peptide transmembrane transporter activity"/>
    <property type="evidence" value="ECO:0007669"/>
    <property type="project" value="TreeGrafter"/>
</dbReference>
<dbReference type="Gene3D" id="3.10.105.10">
    <property type="entry name" value="Dipeptide-binding Protein, Domain 3"/>
    <property type="match status" value="1"/>
</dbReference>
<dbReference type="AlphaFoldDB" id="A0A8J7A7B9"/>
<accession>A0A8J7A7B9</accession>
<proteinExistence type="inferred from homology"/>
<evidence type="ECO:0000256" key="2">
    <source>
        <dbReference type="ARBA" id="ARBA00022448"/>
    </source>
</evidence>
<reference evidence="5" key="1">
    <citation type="submission" date="2020-10" db="EMBL/GenBank/DDBJ databases">
        <authorList>
            <person name="Castelo-Branco R."/>
            <person name="Eusebio N."/>
            <person name="Adriana R."/>
            <person name="Vieira A."/>
            <person name="Brugerolle De Fraissinette N."/>
            <person name="Rezende De Castro R."/>
            <person name="Schneider M.P."/>
            <person name="Vasconcelos V."/>
            <person name="Leao P.N."/>
        </authorList>
    </citation>
    <scope>NUCLEOTIDE SEQUENCE</scope>
    <source>
        <strain evidence="5">LEGE 07310</strain>
    </source>
</reference>
<keyword evidence="3" id="KW-0732">Signal</keyword>
<organism evidence="5 6">
    <name type="scientific">Vasconcelosia minhoensis LEGE 07310</name>
    <dbReference type="NCBI Taxonomy" id="915328"/>
    <lineage>
        <taxon>Bacteria</taxon>
        <taxon>Bacillati</taxon>
        <taxon>Cyanobacteriota</taxon>
        <taxon>Cyanophyceae</taxon>
        <taxon>Nodosilineales</taxon>
        <taxon>Cymatolegaceae</taxon>
        <taxon>Vasconcelosia</taxon>
        <taxon>Vasconcelosia minhoensis</taxon>
    </lineage>
</organism>